<evidence type="ECO:0000256" key="3">
    <source>
        <dbReference type="ARBA" id="ARBA00008321"/>
    </source>
</evidence>
<comment type="subcellular location">
    <subcellularLocation>
        <location evidence="1">Membrane</location>
        <topology evidence="1">Multi-pass membrane protein</topology>
    </subcellularLocation>
</comment>
<dbReference type="GO" id="GO:0006506">
    <property type="term" value="P:GPI anchor biosynthetic process"/>
    <property type="evidence" value="ECO:0007669"/>
    <property type="project" value="UniProtKB-UniPathway"/>
</dbReference>
<dbReference type="EMBL" id="CP002503">
    <property type="protein sequence ID" value="AET40895.1"/>
    <property type="molecule type" value="Genomic_DNA"/>
</dbReference>
<dbReference type="Proteomes" id="UP000006790">
    <property type="component" value="Chromosome 7"/>
</dbReference>
<comment type="similarity">
    <text evidence="3">Belongs to the PIGC family.</text>
</comment>
<dbReference type="STRING" id="931890.G8JVN0"/>
<dbReference type="AlphaFoldDB" id="G8JVN0"/>
<dbReference type="OrthoDB" id="196709at2759"/>
<name>G8JVN0_ERECY</name>
<dbReference type="RefSeq" id="XP_003647712.1">
    <property type="nucleotide sequence ID" value="XM_003647664.1"/>
</dbReference>
<reference evidence="10" key="1">
    <citation type="journal article" date="2012" name="G3 (Bethesda)">
        <title>Pichia sorbitophila, an interspecies yeast hybrid reveals early steps of genome resolution following polyploidization.</title>
        <authorList>
            <person name="Leh Louis V."/>
            <person name="Despons L."/>
            <person name="Friedrich A."/>
            <person name="Martin T."/>
            <person name="Durrens P."/>
            <person name="Casaregola S."/>
            <person name="Neuveglise C."/>
            <person name="Fairhead C."/>
            <person name="Marck C."/>
            <person name="Cruz J.A."/>
            <person name="Straub M.L."/>
            <person name="Kugler V."/>
            <person name="Sacerdot C."/>
            <person name="Uzunov Z."/>
            <person name="Thierry A."/>
            <person name="Weiss S."/>
            <person name="Bleykasten C."/>
            <person name="De Montigny J."/>
            <person name="Jacques N."/>
            <person name="Jung P."/>
            <person name="Lemaire M."/>
            <person name="Mallet S."/>
            <person name="Morel G."/>
            <person name="Richard G.F."/>
            <person name="Sarkar A."/>
            <person name="Savel G."/>
            <person name="Schacherer J."/>
            <person name="Seret M.L."/>
            <person name="Talla E."/>
            <person name="Samson G."/>
            <person name="Jubin C."/>
            <person name="Poulain J."/>
            <person name="Vacherie B."/>
            <person name="Barbe V."/>
            <person name="Pelletier E."/>
            <person name="Sherman D.J."/>
            <person name="Westhof E."/>
            <person name="Weissenbach J."/>
            <person name="Baret P.V."/>
            <person name="Wincker P."/>
            <person name="Gaillardin C."/>
            <person name="Dujon B."/>
            <person name="Souciet J.L."/>
        </authorList>
    </citation>
    <scope>NUCLEOTIDE SEQUENCE [LARGE SCALE GENOMIC DNA]</scope>
    <source>
        <strain evidence="10">CBS 270.75 / DBVPG 7215 / KCTC 17166 / NRRL Y-17582</strain>
    </source>
</reference>
<feature type="transmembrane region" description="Helical" evidence="8">
    <location>
        <begin position="76"/>
        <end position="96"/>
    </location>
</feature>
<keyword evidence="4" id="KW-0337">GPI-anchor biosynthesis</keyword>
<dbReference type="UniPathway" id="UPA00196"/>
<proteinExistence type="inferred from homology"/>
<evidence type="ECO:0000256" key="1">
    <source>
        <dbReference type="ARBA" id="ARBA00004141"/>
    </source>
</evidence>
<dbReference type="InParanoid" id="G8JVN0"/>
<sequence>MNMLVSEQKELMKREHTNLLDEYNDCIEWQRLLWLKQPYPDNYTDSKFLEVLSEIKCPKPNSQGCSDYFTVMIDFLTFHHTLVNSSLIYVIFILVYRYHYSPIALAGITTLFSSFSYHSVSNLKSSMIIVFTMLTLSPILKTLSRTTTSDSIWNLSSWLTIIYVVCLSCSKSSVLPTNILLSNVTVLASRLNTTPEVFCFLLICIELNIFLPSFESKLRFERNYIAYSIIIAVTHVIVYTFITMTLGWSYSLPMVTLSIAFIFILPWYFIHWQRNYYRGHQLLSTWDAKIPILD</sequence>
<evidence type="ECO:0000313" key="10">
    <source>
        <dbReference type="Proteomes" id="UP000006790"/>
    </source>
</evidence>
<dbReference type="GeneID" id="11472404"/>
<accession>G8JVN0</accession>
<dbReference type="PANTHER" id="PTHR12982:SF0">
    <property type="entry name" value="PHOSPHATIDYLINOSITOL N-ACETYLGLUCOSAMINYLTRANSFERASE SUBUNIT C"/>
    <property type="match status" value="1"/>
</dbReference>
<organism evidence="9 10">
    <name type="scientific">Eremothecium cymbalariae (strain CBS 270.75 / DBVPG 7215 / KCTC 17166 / NRRL Y-17582)</name>
    <name type="common">Yeast</name>
    <dbReference type="NCBI Taxonomy" id="931890"/>
    <lineage>
        <taxon>Eukaryota</taxon>
        <taxon>Fungi</taxon>
        <taxon>Dikarya</taxon>
        <taxon>Ascomycota</taxon>
        <taxon>Saccharomycotina</taxon>
        <taxon>Saccharomycetes</taxon>
        <taxon>Saccharomycetales</taxon>
        <taxon>Saccharomycetaceae</taxon>
        <taxon>Eremothecium</taxon>
    </lineage>
</organism>
<dbReference type="InterPro" id="IPR009450">
    <property type="entry name" value="Plno_GlcNAc_GPI2"/>
</dbReference>
<evidence type="ECO:0000256" key="7">
    <source>
        <dbReference type="ARBA" id="ARBA00023136"/>
    </source>
</evidence>
<dbReference type="PIRSF" id="PIRSF016104">
    <property type="entry name" value="GPI2"/>
    <property type="match status" value="1"/>
</dbReference>
<dbReference type="HOGENOM" id="CLU_024002_2_0_1"/>
<feature type="transmembrane region" description="Helical" evidence="8">
    <location>
        <begin position="155"/>
        <end position="174"/>
    </location>
</feature>
<dbReference type="Pfam" id="PF06432">
    <property type="entry name" value="GPI2"/>
    <property type="match status" value="1"/>
</dbReference>
<comment type="pathway">
    <text evidence="2">Glycolipid biosynthesis; glycosylphosphatidylinositol-anchor biosynthesis.</text>
</comment>
<feature type="transmembrane region" description="Helical" evidence="8">
    <location>
        <begin position="248"/>
        <end position="270"/>
    </location>
</feature>
<feature type="transmembrane region" description="Helical" evidence="8">
    <location>
        <begin position="194"/>
        <end position="212"/>
    </location>
</feature>
<evidence type="ECO:0000256" key="8">
    <source>
        <dbReference type="SAM" id="Phobius"/>
    </source>
</evidence>
<gene>
    <name evidence="9" type="ordered locus">Ecym_7039</name>
</gene>
<keyword evidence="10" id="KW-1185">Reference proteome</keyword>
<evidence type="ECO:0000256" key="4">
    <source>
        <dbReference type="ARBA" id="ARBA00022502"/>
    </source>
</evidence>
<evidence type="ECO:0000256" key="5">
    <source>
        <dbReference type="ARBA" id="ARBA00022692"/>
    </source>
</evidence>
<protein>
    <recommendedName>
        <fullName evidence="11">Phosphatidylinositol N-acetylglucosaminyltransferase</fullName>
    </recommendedName>
</protein>
<evidence type="ECO:0000256" key="2">
    <source>
        <dbReference type="ARBA" id="ARBA00004687"/>
    </source>
</evidence>
<dbReference type="KEGG" id="erc:Ecym_7039"/>
<keyword evidence="5 8" id="KW-0812">Transmembrane</keyword>
<evidence type="ECO:0000256" key="6">
    <source>
        <dbReference type="ARBA" id="ARBA00022989"/>
    </source>
</evidence>
<evidence type="ECO:0000313" key="9">
    <source>
        <dbReference type="EMBL" id="AET40895.1"/>
    </source>
</evidence>
<feature type="transmembrane region" description="Helical" evidence="8">
    <location>
        <begin position="126"/>
        <end position="143"/>
    </location>
</feature>
<evidence type="ECO:0008006" key="11">
    <source>
        <dbReference type="Google" id="ProtNLM"/>
    </source>
</evidence>
<dbReference type="FunCoup" id="G8JVN0">
    <property type="interactions" value="525"/>
</dbReference>
<dbReference type="OMA" id="STSYHAF"/>
<keyword evidence="6 8" id="KW-1133">Transmembrane helix</keyword>
<keyword evidence="7 8" id="KW-0472">Membrane</keyword>
<dbReference type="eggNOG" id="KOG3059">
    <property type="taxonomic scope" value="Eukaryota"/>
</dbReference>
<dbReference type="PANTHER" id="PTHR12982">
    <property type="entry name" value="PHOSPHATIDYLINOSITOL GLYCAN, CLASS C"/>
    <property type="match status" value="1"/>
</dbReference>
<dbReference type="GO" id="GO:0000506">
    <property type="term" value="C:glycosylphosphatidylinositol-N-acetylglucosaminyltransferase (GPI-GnT) complex"/>
    <property type="evidence" value="ECO:0007669"/>
    <property type="project" value="EnsemblFungi"/>
</dbReference>
<feature type="transmembrane region" description="Helical" evidence="8">
    <location>
        <begin position="224"/>
        <end position="242"/>
    </location>
</feature>